<dbReference type="AlphaFoldDB" id="A0A3S3PFY9"/>
<dbReference type="EMBL" id="NCKU01000727">
    <property type="protein sequence ID" value="RWS14423.1"/>
    <property type="molecule type" value="Genomic_DNA"/>
</dbReference>
<dbReference type="Gene3D" id="1.25.40.420">
    <property type="match status" value="1"/>
</dbReference>
<comment type="caution">
    <text evidence="9">The sequence shown here is derived from an EMBL/GenBank/DDBJ whole genome shotgun (WGS) entry which is preliminary data.</text>
</comment>
<evidence type="ECO:0000256" key="3">
    <source>
        <dbReference type="ARBA" id="ARBA00022441"/>
    </source>
</evidence>
<dbReference type="InterPro" id="IPR011333">
    <property type="entry name" value="SKP1/BTB/POZ_sf"/>
</dbReference>
<dbReference type="UniPathway" id="UPA00143"/>
<dbReference type="SMART" id="SM00612">
    <property type="entry name" value="Kelch"/>
    <property type="match status" value="5"/>
</dbReference>
<evidence type="ECO:0000256" key="6">
    <source>
        <dbReference type="ARBA" id="ARBA00023203"/>
    </source>
</evidence>
<evidence type="ECO:0000313" key="10">
    <source>
        <dbReference type="Proteomes" id="UP000285301"/>
    </source>
</evidence>
<dbReference type="CDD" id="cd18502">
    <property type="entry name" value="BACK_NS1BP_IVNS1ABP"/>
    <property type="match status" value="1"/>
</dbReference>
<dbReference type="Pfam" id="PF00651">
    <property type="entry name" value="BTB"/>
    <property type="match status" value="1"/>
</dbReference>
<dbReference type="PANTHER" id="PTHR24412:SF396">
    <property type="entry name" value="INFLUENZA VIRUS NS1A-BINDING PROTEIN"/>
    <property type="match status" value="1"/>
</dbReference>
<dbReference type="PRINTS" id="PR00501">
    <property type="entry name" value="KELCHREPEAT"/>
</dbReference>
<name>A0A3S3PFY9_9ACAR</name>
<dbReference type="Proteomes" id="UP000285301">
    <property type="component" value="Unassembled WGS sequence"/>
</dbReference>
<dbReference type="OrthoDB" id="45365at2759"/>
<dbReference type="InterPro" id="IPR017096">
    <property type="entry name" value="BTB-kelch_protein"/>
</dbReference>
<evidence type="ECO:0000313" key="9">
    <source>
        <dbReference type="EMBL" id="RWS14423.1"/>
    </source>
</evidence>
<feature type="domain" description="BTB" evidence="8">
    <location>
        <begin position="32"/>
        <end position="96"/>
    </location>
</feature>
<evidence type="ECO:0000256" key="4">
    <source>
        <dbReference type="ARBA" id="ARBA00022737"/>
    </source>
</evidence>
<gene>
    <name evidence="9" type="ORF">B4U79_03871</name>
</gene>
<evidence type="ECO:0000256" key="7">
    <source>
        <dbReference type="ARBA" id="ARBA00043912"/>
    </source>
</evidence>
<dbReference type="GO" id="GO:0016567">
    <property type="term" value="P:protein ubiquitination"/>
    <property type="evidence" value="ECO:0007669"/>
    <property type="project" value="UniProtKB-UniPathway"/>
</dbReference>
<keyword evidence="10" id="KW-1185">Reference proteome</keyword>
<comment type="pathway">
    <text evidence="1">Protein modification; protein ubiquitination.</text>
</comment>
<keyword evidence="4" id="KW-0677">Repeat</keyword>
<dbReference type="Gene3D" id="3.30.710.10">
    <property type="entry name" value="Potassium Channel Kv1.1, Chain A"/>
    <property type="match status" value="1"/>
</dbReference>
<dbReference type="SUPFAM" id="SSF117281">
    <property type="entry name" value="Kelch motif"/>
    <property type="match status" value="2"/>
</dbReference>
<sequence length="642" mass="71436">FNFILHFAHKNTTKLTIHSICNQVGNQQDIHEIYAHKAVLASAAPFFLDIFTNDLNGSNSHASQIQVYKLLSGNYDVTAFELLVDYMYTSRLEIPKNKVKAVYGLANRLKISVVAHHCGQFLASTLTPETCLAVRSIPGVLSDAILSNAVDSYIRQHISDVIESKYVEKLPKIQIEVLQNSSEERDLTNKKHLFNMVVEWIRKNFGNDNFNMDLITEKLHMLYLSKADKNLHDCNDIEIGDSNYTDVIKDYKTLSRRLSAPKKQAMENGKEESIVASKSRQFLFTRSDSESSLSSLADDDESDWKVLGTHSPSQHMIIGLVMIAGKLSHLSVKLRLNTPNNSPFESRRESVEKCDLYSAISPMSSARCAVGTAQLKGKLLVCGGYDRGECLKTVELYDSLTNKWSMLESMNTPRGRFDVAVLDDCVYAVGGCDGHKELCSAEYFDSKTMSWKQIPNCPVLQLAGRYQTGVAVMNGEIYAVGGCDSWTCLNTVEKYCPDTDSWTLVASLNTARRGCGVACFDGKLYTIGGHDGMHSLCSVEIYDPEHNTWYTGPSLTSCRANVGVAVVGDKLYAVGGFTGKTFLQTIEYLDIKNNEWSTFIPKVTDEKSNNHKFIETNQLNDLIRHSTATVAEPLVEVEGETG</sequence>
<dbReference type="Gene3D" id="2.120.10.80">
    <property type="entry name" value="Kelch-type beta propeller"/>
    <property type="match status" value="1"/>
</dbReference>
<dbReference type="Pfam" id="PF24681">
    <property type="entry name" value="Kelch_KLHDC2_KLHL20_DRC7"/>
    <property type="match status" value="1"/>
</dbReference>
<dbReference type="SUPFAM" id="SSF54695">
    <property type="entry name" value="POZ domain"/>
    <property type="match status" value="1"/>
</dbReference>
<organism evidence="9 10">
    <name type="scientific">Dinothrombium tinctorium</name>
    <dbReference type="NCBI Taxonomy" id="1965070"/>
    <lineage>
        <taxon>Eukaryota</taxon>
        <taxon>Metazoa</taxon>
        <taxon>Ecdysozoa</taxon>
        <taxon>Arthropoda</taxon>
        <taxon>Chelicerata</taxon>
        <taxon>Arachnida</taxon>
        <taxon>Acari</taxon>
        <taxon>Acariformes</taxon>
        <taxon>Trombidiformes</taxon>
        <taxon>Prostigmata</taxon>
        <taxon>Anystina</taxon>
        <taxon>Parasitengona</taxon>
        <taxon>Trombidioidea</taxon>
        <taxon>Trombidiidae</taxon>
        <taxon>Dinothrombium</taxon>
    </lineage>
</organism>
<protein>
    <recommendedName>
        <fullName evidence="2">Kelch-like protein diablo</fullName>
    </recommendedName>
</protein>
<keyword evidence="6" id="KW-0009">Actin-binding</keyword>
<dbReference type="PROSITE" id="PS50097">
    <property type="entry name" value="BTB"/>
    <property type="match status" value="1"/>
</dbReference>
<accession>A0A3S3PFY9</accession>
<dbReference type="STRING" id="1965070.A0A3S3PFY9"/>
<dbReference type="PANTHER" id="PTHR24412">
    <property type="entry name" value="KELCH PROTEIN"/>
    <property type="match status" value="1"/>
</dbReference>
<keyword evidence="5" id="KW-0833">Ubl conjugation pathway</keyword>
<evidence type="ECO:0000256" key="2">
    <source>
        <dbReference type="ARBA" id="ARBA00013699"/>
    </source>
</evidence>
<dbReference type="GO" id="GO:0003779">
    <property type="term" value="F:actin binding"/>
    <property type="evidence" value="ECO:0007669"/>
    <property type="project" value="UniProtKB-KW"/>
</dbReference>
<dbReference type="SMART" id="SM00225">
    <property type="entry name" value="BTB"/>
    <property type="match status" value="1"/>
</dbReference>
<proteinExistence type="predicted"/>
<reference evidence="9 10" key="1">
    <citation type="journal article" date="2018" name="Gigascience">
        <title>Genomes of trombidid mites reveal novel predicted allergens and laterally-transferred genes associated with secondary metabolism.</title>
        <authorList>
            <person name="Dong X."/>
            <person name="Chaisiri K."/>
            <person name="Xia D."/>
            <person name="Armstrong S.D."/>
            <person name="Fang Y."/>
            <person name="Donnelly M.J."/>
            <person name="Kadowaki T."/>
            <person name="McGarry J.W."/>
            <person name="Darby A.C."/>
            <person name="Makepeace B.L."/>
        </authorList>
    </citation>
    <scope>NUCLEOTIDE SEQUENCE [LARGE SCALE GENOMIC DNA]</scope>
    <source>
        <strain evidence="9">UoL-WK</strain>
    </source>
</reference>
<dbReference type="Pfam" id="PF01344">
    <property type="entry name" value="Kelch_1"/>
    <property type="match status" value="2"/>
</dbReference>
<dbReference type="InterPro" id="IPR006652">
    <property type="entry name" value="Kelch_1"/>
</dbReference>
<dbReference type="InterPro" id="IPR015915">
    <property type="entry name" value="Kelch-typ_b-propeller"/>
</dbReference>
<evidence type="ECO:0000256" key="5">
    <source>
        <dbReference type="ARBA" id="ARBA00022786"/>
    </source>
</evidence>
<evidence type="ECO:0000256" key="1">
    <source>
        <dbReference type="ARBA" id="ARBA00004906"/>
    </source>
</evidence>
<keyword evidence="3" id="KW-0880">Kelch repeat</keyword>
<dbReference type="PIRSF" id="PIRSF037037">
    <property type="entry name" value="Kelch-like_protein_gigaxonin"/>
    <property type="match status" value="1"/>
</dbReference>
<feature type="non-terminal residue" evidence="9">
    <location>
        <position position="1"/>
    </location>
</feature>
<dbReference type="InterPro" id="IPR000210">
    <property type="entry name" value="BTB/POZ_dom"/>
</dbReference>
<evidence type="ECO:0000259" key="8">
    <source>
        <dbReference type="PROSITE" id="PS50097"/>
    </source>
</evidence>
<comment type="function">
    <text evidence="7">Probable substrate-specific adapter of an E3 ubiquitin-protein ligase complex which mediates the ubiquitination and subsequent proteasomal degradation of target proteins. May have a role in synapse differentiation and growth.</text>
</comment>